<reference evidence="6" key="1">
    <citation type="submission" date="2025-08" db="UniProtKB">
        <authorList>
            <consortium name="RefSeq"/>
        </authorList>
    </citation>
    <scope>IDENTIFICATION</scope>
    <source>
        <tissue evidence="6">White muscle</tissue>
    </source>
</reference>
<dbReference type="KEGG" id="snh:120036599"/>
<name>A0A8U0Q8Q3_SALNM</name>
<sequence length="205" mass="23731">VDHNEEFWVKPQLMKKYACDLTLDPNTAHRNLSLSEGNRRVERVKEKQPYPDHIDRFELIHQVLCGEGLTGRCYWEVEWSGWAVIAVTYKGNRRKGRSLACGLGTNDKSWSLYCTQDHYYAFHNNEKTHISALPFINCPKPHRDLSSCLRVVVFLDWPAGTLSFYEVYSDTMTHVYTFQTIFTEPLYPGFGVWNKGSSVSLSQVE</sequence>
<dbReference type="Gene3D" id="2.60.120.920">
    <property type="match status" value="1"/>
</dbReference>
<evidence type="ECO:0000313" key="5">
    <source>
        <dbReference type="Proteomes" id="UP000808372"/>
    </source>
</evidence>
<dbReference type="PROSITE" id="PS50188">
    <property type="entry name" value="B302_SPRY"/>
    <property type="match status" value="1"/>
</dbReference>
<dbReference type="InterPro" id="IPR013320">
    <property type="entry name" value="ConA-like_dom_sf"/>
</dbReference>
<keyword evidence="1" id="KW-0479">Metal-binding</keyword>
<dbReference type="SUPFAM" id="SSF49899">
    <property type="entry name" value="Concanavalin A-like lectins/glucanases"/>
    <property type="match status" value="1"/>
</dbReference>
<evidence type="ECO:0000256" key="2">
    <source>
        <dbReference type="ARBA" id="ARBA00022771"/>
    </source>
</evidence>
<accession>A0A8U0Q8Q3</accession>
<feature type="non-terminal residue" evidence="6">
    <location>
        <position position="1"/>
    </location>
</feature>
<keyword evidence="3" id="KW-0862">Zinc</keyword>
<dbReference type="AlphaFoldDB" id="A0A8U0Q8Q3"/>
<protein>
    <submittedName>
        <fullName evidence="6">Stonustoxin subunit beta-like</fullName>
    </submittedName>
</protein>
<dbReference type="GO" id="GO:0008270">
    <property type="term" value="F:zinc ion binding"/>
    <property type="evidence" value="ECO:0007669"/>
    <property type="project" value="UniProtKB-KW"/>
</dbReference>
<dbReference type="InterPro" id="IPR003879">
    <property type="entry name" value="Butyrophylin_SPRY"/>
</dbReference>
<evidence type="ECO:0000256" key="3">
    <source>
        <dbReference type="ARBA" id="ARBA00022833"/>
    </source>
</evidence>
<dbReference type="InterPro" id="IPR043136">
    <property type="entry name" value="B30.2/SPRY_sf"/>
</dbReference>
<dbReference type="RefSeq" id="XP_038838907.1">
    <property type="nucleotide sequence ID" value="XM_038982979.1"/>
</dbReference>
<dbReference type="SMART" id="SM00449">
    <property type="entry name" value="SPRY"/>
    <property type="match status" value="1"/>
</dbReference>
<evidence type="ECO:0000313" key="6">
    <source>
        <dbReference type="RefSeq" id="XP_038838907.1"/>
    </source>
</evidence>
<dbReference type="Pfam" id="PF13765">
    <property type="entry name" value="PRY"/>
    <property type="match status" value="1"/>
</dbReference>
<proteinExistence type="predicted"/>
<dbReference type="PANTHER" id="PTHR25465">
    <property type="entry name" value="B-BOX DOMAIN CONTAINING"/>
    <property type="match status" value="1"/>
</dbReference>
<dbReference type="InterPro" id="IPR001870">
    <property type="entry name" value="B30.2/SPRY"/>
</dbReference>
<dbReference type="CDD" id="cd16040">
    <property type="entry name" value="SPRY_PRY_SNTX"/>
    <property type="match status" value="1"/>
</dbReference>
<feature type="domain" description="B30.2/SPRY" evidence="4">
    <location>
        <begin position="1"/>
        <end position="205"/>
    </location>
</feature>
<dbReference type="InterPro" id="IPR051051">
    <property type="entry name" value="E3_ubiq-ligase_TRIM/RNF"/>
</dbReference>
<keyword evidence="2" id="KW-0863">Zinc-finger</keyword>
<dbReference type="SMART" id="SM00589">
    <property type="entry name" value="PRY"/>
    <property type="match status" value="1"/>
</dbReference>
<dbReference type="Pfam" id="PF00622">
    <property type="entry name" value="SPRY"/>
    <property type="match status" value="1"/>
</dbReference>
<gene>
    <name evidence="6" type="primary">LOC120036599</name>
</gene>
<dbReference type="InterPro" id="IPR003877">
    <property type="entry name" value="SPRY_dom"/>
</dbReference>
<keyword evidence="5" id="KW-1185">Reference proteome</keyword>
<organism evidence="5 6">
    <name type="scientific">Salvelinus namaycush</name>
    <name type="common">Lake trout</name>
    <name type="synonym">Salmo namaycush</name>
    <dbReference type="NCBI Taxonomy" id="8040"/>
    <lineage>
        <taxon>Eukaryota</taxon>
        <taxon>Metazoa</taxon>
        <taxon>Chordata</taxon>
        <taxon>Craniata</taxon>
        <taxon>Vertebrata</taxon>
        <taxon>Euteleostomi</taxon>
        <taxon>Actinopterygii</taxon>
        <taxon>Neopterygii</taxon>
        <taxon>Teleostei</taxon>
        <taxon>Protacanthopterygii</taxon>
        <taxon>Salmoniformes</taxon>
        <taxon>Salmonidae</taxon>
        <taxon>Salmoninae</taxon>
        <taxon>Salvelinus</taxon>
    </lineage>
</organism>
<dbReference type="PANTHER" id="PTHR25465:SF14">
    <property type="entry name" value="E3 UBIQUITIN-PROTEIN LIGASE TRIM65"/>
    <property type="match status" value="1"/>
</dbReference>
<dbReference type="Proteomes" id="UP000808372">
    <property type="component" value="Unplaced"/>
</dbReference>
<dbReference type="InterPro" id="IPR006574">
    <property type="entry name" value="PRY"/>
</dbReference>
<dbReference type="GO" id="GO:0005737">
    <property type="term" value="C:cytoplasm"/>
    <property type="evidence" value="ECO:0007669"/>
    <property type="project" value="UniProtKB-ARBA"/>
</dbReference>
<evidence type="ECO:0000259" key="4">
    <source>
        <dbReference type="PROSITE" id="PS50188"/>
    </source>
</evidence>
<evidence type="ECO:0000256" key="1">
    <source>
        <dbReference type="ARBA" id="ARBA00022723"/>
    </source>
</evidence>
<dbReference type="GeneID" id="120036599"/>
<dbReference type="PRINTS" id="PR01407">
    <property type="entry name" value="BUTYPHLNCDUF"/>
</dbReference>